<dbReference type="OrthoDB" id="9846664at2"/>
<dbReference type="AlphaFoldDB" id="A0A4V1LTE5"/>
<name>A0A4V1LTE5_9GAMM</name>
<dbReference type="EMBL" id="PEIB01000001">
    <property type="protein sequence ID" value="RXJ74918.1"/>
    <property type="molecule type" value="Genomic_DNA"/>
</dbReference>
<protein>
    <submittedName>
        <fullName evidence="1">Uncharacterized protein</fullName>
    </submittedName>
</protein>
<sequence>MLVPDRVKRKDNYLAAFQKANTALTLKLSALKDGKPGICKLKELISASDDLADVCSHFDDELKHYELLIWLHHQISLYYRSEGIGPGLQLICRVEAQQIAERIRMHGIYLSGDIIPFIEVLKPIPIKKTKP</sequence>
<evidence type="ECO:0000313" key="1">
    <source>
        <dbReference type="EMBL" id="RXJ74918.1"/>
    </source>
</evidence>
<accession>A0A4V1LTE5</accession>
<organism evidence="1 2">
    <name type="scientific">Veronia nyctiphanis</name>
    <dbReference type="NCBI Taxonomy" id="1278244"/>
    <lineage>
        <taxon>Bacteria</taxon>
        <taxon>Pseudomonadati</taxon>
        <taxon>Pseudomonadota</taxon>
        <taxon>Gammaproteobacteria</taxon>
        <taxon>Vibrionales</taxon>
        <taxon>Vibrionaceae</taxon>
        <taxon>Veronia</taxon>
    </lineage>
</organism>
<keyword evidence="2" id="KW-1185">Reference proteome</keyword>
<proteinExistence type="predicted"/>
<comment type="caution">
    <text evidence="1">The sequence shown here is derived from an EMBL/GenBank/DDBJ whole genome shotgun (WGS) entry which is preliminary data.</text>
</comment>
<dbReference type="RefSeq" id="WP_129120806.1">
    <property type="nucleotide sequence ID" value="NZ_PEIB01000001.1"/>
</dbReference>
<reference evidence="1 2" key="1">
    <citation type="submission" date="2017-10" db="EMBL/GenBank/DDBJ databases">
        <title>Nyctiphanis sp. nov., isolated from the stomach of the euphausiid Nyctiphanes simplex (Hansen, 1911) in the Gulf of California.</title>
        <authorList>
            <person name="Gomez-Gil B."/>
            <person name="Aguilar-Mendez M."/>
            <person name="Lopez-Cortes A."/>
            <person name="Gomez-Gutierrez J."/>
            <person name="Roque A."/>
            <person name="Lang E."/>
            <person name="Gonzalez-Castillo A."/>
        </authorList>
    </citation>
    <scope>NUCLEOTIDE SEQUENCE [LARGE SCALE GENOMIC DNA]</scope>
    <source>
        <strain evidence="1 2">CAIM 600</strain>
    </source>
</reference>
<dbReference type="Proteomes" id="UP000290287">
    <property type="component" value="Unassembled WGS sequence"/>
</dbReference>
<gene>
    <name evidence="1" type="ORF">CS022_01660</name>
</gene>
<evidence type="ECO:0000313" key="2">
    <source>
        <dbReference type="Proteomes" id="UP000290287"/>
    </source>
</evidence>